<reference evidence="4 5" key="1">
    <citation type="journal article" date="2014" name="Nat. Commun.">
        <title>Klebsormidium flaccidum genome reveals primary factors for plant terrestrial adaptation.</title>
        <authorList>
            <person name="Hori K."/>
            <person name="Maruyama F."/>
            <person name="Fujisawa T."/>
            <person name="Togashi T."/>
            <person name="Yamamoto N."/>
            <person name="Seo M."/>
            <person name="Sato S."/>
            <person name="Yamada T."/>
            <person name="Mori H."/>
            <person name="Tajima N."/>
            <person name="Moriyama T."/>
            <person name="Ikeuchi M."/>
            <person name="Watanabe M."/>
            <person name="Wada H."/>
            <person name="Kobayashi K."/>
            <person name="Saito M."/>
            <person name="Masuda T."/>
            <person name="Sasaki-Sekimoto Y."/>
            <person name="Mashiguchi K."/>
            <person name="Awai K."/>
            <person name="Shimojima M."/>
            <person name="Masuda S."/>
            <person name="Iwai M."/>
            <person name="Nobusawa T."/>
            <person name="Narise T."/>
            <person name="Kondo S."/>
            <person name="Saito H."/>
            <person name="Sato R."/>
            <person name="Murakawa M."/>
            <person name="Ihara Y."/>
            <person name="Oshima-Yamada Y."/>
            <person name="Ohtaka K."/>
            <person name="Satoh M."/>
            <person name="Sonobe K."/>
            <person name="Ishii M."/>
            <person name="Ohtani R."/>
            <person name="Kanamori-Sato M."/>
            <person name="Honoki R."/>
            <person name="Miyazaki D."/>
            <person name="Mochizuki H."/>
            <person name="Umetsu J."/>
            <person name="Higashi K."/>
            <person name="Shibata D."/>
            <person name="Kamiya Y."/>
            <person name="Sato N."/>
            <person name="Nakamura Y."/>
            <person name="Tabata S."/>
            <person name="Ida S."/>
            <person name="Kurokawa K."/>
            <person name="Ohta H."/>
        </authorList>
    </citation>
    <scope>NUCLEOTIDE SEQUENCE [LARGE SCALE GENOMIC DNA]</scope>
    <source>
        <strain evidence="4 5">NIES-2285</strain>
    </source>
</reference>
<dbReference type="InterPro" id="IPR011013">
    <property type="entry name" value="Gal_mutarotase_sf_dom"/>
</dbReference>
<dbReference type="STRING" id="105231.A0A1Y1IH31"/>
<dbReference type="GO" id="GO:0006013">
    <property type="term" value="P:mannose metabolic process"/>
    <property type="evidence" value="ECO:0007669"/>
    <property type="project" value="InterPro"/>
</dbReference>
<proteinExistence type="predicted"/>
<dbReference type="InterPro" id="IPR050843">
    <property type="entry name" value="Glycosyl_Hydrlase_38"/>
</dbReference>
<dbReference type="PANTHER" id="PTHR11607:SF3">
    <property type="entry name" value="LYSOSOMAL ALPHA-MANNOSIDASE"/>
    <property type="match status" value="1"/>
</dbReference>
<keyword evidence="1" id="KW-0812">Transmembrane</keyword>
<dbReference type="InterPro" id="IPR011682">
    <property type="entry name" value="Glyco_hydro_38_C"/>
</dbReference>
<dbReference type="GO" id="GO:0004559">
    <property type="term" value="F:alpha-mannosidase activity"/>
    <property type="evidence" value="ECO:0007669"/>
    <property type="project" value="InterPro"/>
</dbReference>
<evidence type="ECO:0000313" key="5">
    <source>
        <dbReference type="Proteomes" id="UP000054558"/>
    </source>
</evidence>
<keyword evidence="1" id="KW-0472">Membrane</keyword>
<evidence type="ECO:0000256" key="1">
    <source>
        <dbReference type="SAM" id="Phobius"/>
    </source>
</evidence>
<dbReference type="OrthoDB" id="2016903at2759"/>
<feature type="transmembrane region" description="Helical" evidence="1">
    <location>
        <begin position="353"/>
        <end position="374"/>
    </location>
</feature>
<dbReference type="Gene3D" id="2.60.40.1360">
    <property type="match status" value="1"/>
</dbReference>
<feature type="domain" description="Glycosyl hydrolase family 38 C-terminal" evidence="2">
    <location>
        <begin position="10"/>
        <end position="155"/>
    </location>
</feature>
<dbReference type="Pfam" id="PF17677">
    <property type="entry name" value="Glyco_hydro38C2"/>
    <property type="match status" value="1"/>
</dbReference>
<dbReference type="PANTHER" id="PTHR11607">
    <property type="entry name" value="ALPHA-MANNOSIDASE"/>
    <property type="match status" value="1"/>
</dbReference>
<keyword evidence="5" id="KW-1185">Reference proteome</keyword>
<name>A0A1Y1IH31_KLENI</name>
<organism evidence="4 5">
    <name type="scientific">Klebsormidium nitens</name>
    <name type="common">Green alga</name>
    <name type="synonym">Ulothrix nitens</name>
    <dbReference type="NCBI Taxonomy" id="105231"/>
    <lineage>
        <taxon>Eukaryota</taxon>
        <taxon>Viridiplantae</taxon>
        <taxon>Streptophyta</taxon>
        <taxon>Klebsormidiophyceae</taxon>
        <taxon>Klebsormidiales</taxon>
        <taxon>Klebsormidiaceae</taxon>
        <taxon>Klebsormidium</taxon>
    </lineage>
</organism>
<dbReference type="AlphaFoldDB" id="A0A1Y1IH31"/>
<evidence type="ECO:0000313" key="4">
    <source>
        <dbReference type="EMBL" id="GAQ90184.1"/>
    </source>
</evidence>
<dbReference type="FunFam" id="2.60.40.1360:FF:000001">
    <property type="entry name" value="Alpha-mannosidase"/>
    <property type="match status" value="1"/>
</dbReference>
<feature type="domain" description="Glycosyl hydrolases family 38 C-terminal" evidence="3">
    <location>
        <begin position="235"/>
        <end position="338"/>
    </location>
</feature>
<keyword evidence="1" id="KW-1133">Transmembrane helix</keyword>
<dbReference type="Pfam" id="PF07748">
    <property type="entry name" value="Glyco_hydro_38C"/>
    <property type="match status" value="1"/>
</dbReference>
<dbReference type="Gene3D" id="2.70.98.30">
    <property type="entry name" value="Golgi alpha-mannosidase II, domain 4"/>
    <property type="match status" value="1"/>
</dbReference>
<dbReference type="EMBL" id="DF237559">
    <property type="protein sequence ID" value="GAQ90184.1"/>
    <property type="molecule type" value="Genomic_DNA"/>
</dbReference>
<dbReference type="GO" id="GO:0030246">
    <property type="term" value="F:carbohydrate binding"/>
    <property type="evidence" value="ECO:0007669"/>
    <property type="project" value="InterPro"/>
</dbReference>
<dbReference type="InterPro" id="IPR041147">
    <property type="entry name" value="GH38_C"/>
</dbReference>
<dbReference type="OMA" id="TICESEC"/>
<sequence>MNSSNGYPRISVVRGPLFEEVRQELSSWASIVIRVPSDGQDAQLRYTVGPIPSDISGGQEVVLRLEADVRNGGTFYTDSNGRDLIKRVVNYRPSWDLIVTDPVAGNYYPVNAAILIRDSEKQLTVLTDRSLGGTSLREGHIDLMLHRRLVVDDGRGVDEALNEQQFGQGMVTRGTFRLGVHDVNVAASWLRGAALRHYQPLELAFATQIGGRSAWLKSRRGGASGLPNGAQLPPNVALVTLQQLASGAVLLRLGHLFEVDEDPVLSRLANVDLRTLFAKKIKAVTEMTLSGNQARSNVQKLVWRVENEPFSEAPKLRGSPFGRGSFLVELGPMEIRTFEIIFGNDGPSVHLSWGLYAGFGIVLLVGGLIMHAAYSWWRGRHKRLPGYHTLSQQSRAADADDRRVGTEAEMIEVDSRSP</sequence>
<protein>
    <submittedName>
        <fullName evidence="4">Lysosomal alpha-mannosidase</fullName>
    </submittedName>
</protein>
<evidence type="ECO:0000259" key="3">
    <source>
        <dbReference type="Pfam" id="PF17677"/>
    </source>
</evidence>
<evidence type="ECO:0000259" key="2">
    <source>
        <dbReference type="Pfam" id="PF07748"/>
    </source>
</evidence>
<dbReference type="Proteomes" id="UP000054558">
    <property type="component" value="Unassembled WGS sequence"/>
</dbReference>
<gene>
    <name evidence="4" type="ORF">KFL_006100020</name>
</gene>
<dbReference type="SUPFAM" id="SSF74650">
    <property type="entry name" value="Galactose mutarotase-like"/>
    <property type="match status" value="1"/>
</dbReference>
<accession>A0A1Y1IH31</accession>